<dbReference type="OrthoDB" id="3232777at2"/>
<dbReference type="EMBL" id="MWWX01000016">
    <property type="protein sequence ID" value="OZG60537.1"/>
    <property type="molecule type" value="Genomic_DNA"/>
</dbReference>
<evidence type="ECO:0000313" key="1">
    <source>
        <dbReference type="EMBL" id="OZG60537.1"/>
    </source>
</evidence>
<protein>
    <submittedName>
        <fullName evidence="1">Uncharacterized protein</fullName>
    </submittedName>
</protein>
<keyword evidence="2" id="KW-1185">Reference proteome</keyword>
<evidence type="ECO:0000313" key="2">
    <source>
        <dbReference type="Proteomes" id="UP000216352"/>
    </source>
</evidence>
<sequence length="126" mass="14179">MNVTNDMLDKAVRAISAIPAVEMDGASLARDVVLLAYAWPDAEEFAAAVGGTCEALRALAEGRVEGSELKYQFEGWRSFHYQHRRFHKAKADARIVYRRVDAGIQVWGFGGRHVPSDIYRRLSRLQ</sequence>
<reference evidence="1 2" key="1">
    <citation type="journal article" date="2017" name="BMC Genomics">
        <title>Comparative genomic and phylogenomic analyses of the Bifidobacteriaceae family.</title>
        <authorList>
            <person name="Lugli G.A."/>
            <person name="Milani C."/>
            <person name="Turroni F."/>
            <person name="Duranti S."/>
            <person name="Mancabelli L."/>
            <person name="Mangifesta M."/>
            <person name="Ferrario C."/>
            <person name="Modesto M."/>
            <person name="Mattarelli P."/>
            <person name="Jiri K."/>
            <person name="van Sinderen D."/>
            <person name="Ventura M."/>
        </authorList>
    </citation>
    <scope>NUCLEOTIDE SEQUENCE [LARGE SCALE GENOMIC DNA]</scope>
    <source>
        <strain evidence="1 2">DSM 28807</strain>
    </source>
</reference>
<dbReference type="AlphaFoldDB" id="A0A261FN10"/>
<gene>
    <name evidence="1" type="ORF">BLEM_1838</name>
</gene>
<comment type="caution">
    <text evidence="1">The sequence shown here is derived from an EMBL/GenBank/DDBJ whole genome shotgun (WGS) entry which is preliminary data.</text>
</comment>
<dbReference type="RefSeq" id="WP_072726813.1">
    <property type="nucleotide sequence ID" value="NZ_BDIS01000026.1"/>
</dbReference>
<accession>A0A261FN10</accession>
<name>A0A261FN10_9BIFI</name>
<organism evidence="1 2">
    <name type="scientific">Bifidobacterium lemurum</name>
    <dbReference type="NCBI Taxonomy" id="1603886"/>
    <lineage>
        <taxon>Bacteria</taxon>
        <taxon>Bacillati</taxon>
        <taxon>Actinomycetota</taxon>
        <taxon>Actinomycetes</taxon>
        <taxon>Bifidobacteriales</taxon>
        <taxon>Bifidobacteriaceae</taxon>
        <taxon>Bifidobacterium</taxon>
    </lineage>
</organism>
<dbReference type="Proteomes" id="UP000216352">
    <property type="component" value="Unassembled WGS sequence"/>
</dbReference>
<dbReference type="STRING" id="1603886.GCA_001895165_01968"/>
<proteinExistence type="predicted"/>